<evidence type="ECO:0000313" key="2">
    <source>
        <dbReference type="EMBL" id="RRT77023.1"/>
    </source>
</evidence>
<dbReference type="Proteomes" id="UP000287651">
    <property type="component" value="Unassembled WGS sequence"/>
</dbReference>
<protein>
    <submittedName>
        <fullName evidence="2">Uncharacterized protein</fullName>
    </submittedName>
</protein>
<proteinExistence type="predicted"/>
<feature type="compositionally biased region" description="Basic and acidic residues" evidence="1">
    <location>
        <begin position="1"/>
        <end position="33"/>
    </location>
</feature>
<dbReference type="EMBL" id="AMZH03002033">
    <property type="protein sequence ID" value="RRT77023.1"/>
    <property type="molecule type" value="Genomic_DNA"/>
</dbReference>
<accession>A0A427AL88</accession>
<dbReference type="AlphaFoldDB" id="A0A427AL88"/>
<sequence>MERSLLPRAERQQRRVTKEGNGDPGRGSDKDIVQGHTLLPTKVVNDGRALAIIVAWLQSLRTLGVPDKGWLVAGGH</sequence>
<name>A0A427AL88_ENSVE</name>
<comment type="caution">
    <text evidence="2">The sequence shown here is derived from an EMBL/GenBank/DDBJ whole genome shotgun (WGS) entry which is preliminary data.</text>
</comment>
<evidence type="ECO:0000313" key="3">
    <source>
        <dbReference type="Proteomes" id="UP000287651"/>
    </source>
</evidence>
<feature type="region of interest" description="Disordered" evidence="1">
    <location>
        <begin position="1"/>
        <end position="34"/>
    </location>
</feature>
<organism evidence="2 3">
    <name type="scientific">Ensete ventricosum</name>
    <name type="common">Abyssinian banana</name>
    <name type="synonym">Musa ensete</name>
    <dbReference type="NCBI Taxonomy" id="4639"/>
    <lineage>
        <taxon>Eukaryota</taxon>
        <taxon>Viridiplantae</taxon>
        <taxon>Streptophyta</taxon>
        <taxon>Embryophyta</taxon>
        <taxon>Tracheophyta</taxon>
        <taxon>Spermatophyta</taxon>
        <taxon>Magnoliopsida</taxon>
        <taxon>Liliopsida</taxon>
        <taxon>Zingiberales</taxon>
        <taxon>Musaceae</taxon>
        <taxon>Ensete</taxon>
    </lineage>
</organism>
<evidence type="ECO:0000256" key="1">
    <source>
        <dbReference type="SAM" id="MobiDB-lite"/>
    </source>
</evidence>
<reference evidence="2 3" key="1">
    <citation type="journal article" date="2014" name="Agronomy (Basel)">
        <title>A Draft Genome Sequence for Ensete ventricosum, the Drought-Tolerant Tree Against Hunger.</title>
        <authorList>
            <person name="Harrison J."/>
            <person name="Moore K.A."/>
            <person name="Paszkiewicz K."/>
            <person name="Jones T."/>
            <person name="Grant M."/>
            <person name="Ambacheew D."/>
            <person name="Muzemil S."/>
            <person name="Studholme D.J."/>
        </authorList>
    </citation>
    <scope>NUCLEOTIDE SEQUENCE [LARGE SCALE GENOMIC DNA]</scope>
</reference>
<gene>
    <name evidence="2" type="ORF">B296_00000808</name>
</gene>